<evidence type="ECO:0000256" key="1">
    <source>
        <dbReference type="SAM" id="Phobius"/>
    </source>
</evidence>
<dbReference type="Pfam" id="PF12679">
    <property type="entry name" value="ABC2_membrane_2"/>
    <property type="match status" value="1"/>
</dbReference>
<feature type="transmembrane region" description="Helical" evidence="1">
    <location>
        <begin position="21"/>
        <end position="42"/>
    </location>
</feature>
<feature type="transmembrane region" description="Helical" evidence="1">
    <location>
        <begin position="226"/>
        <end position="251"/>
    </location>
</feature>
<feature type="transmembrane region" description="Helical" evidence="1">
    <location>
        <begin position="54"/>
        <end position="75"/>
    </location>
</feature>
<organism evidence="2 3">
    <name type="scientific">Limnospira platensis NIES-46</name>
    <dbReference type="NCBI Taxonomy" id="1236695"/>
    <lineage>
        <taxon>Bacteria</taxon>
        <taxon>Bacillati</taxon>
        <taxon>Cyanobacteriota</taxon>
        <taxon>Cyanophyceae</taxon>
        <taxon>Oscillatoriophycideae</taxon>
        <taxon>Oscillatoriales</taxon>
        <taxon>Sirenicapillariaceae</taxon>
        <taxon>Limnospira</taxon>
    </lineage>
</organism>
<evidence type="ECO:0000313" key="2">
    <source>
        <dbReference type="EMBL" id="GCE94963.1"/>
    </source>
</evidence>
<dbReference type="PANTHER" id="PTHR43471">
    <property type="entry name" value="ABC TRANSPORTER PERMEASE"/>
    <property type="match status" value="1"/>
</dbReference>
<proteinExistence type="predicted"/>
<protein>
    <submittedName>
        <fullName evidence="2">Type IV pilus biogenesis protein PilI homolog</fullName>
    </submittedName>
</protein>
<accession>A0A5M3T5I3</accession>
<keyword evidence="1" id="KW-0472">Membrane</keyword>
<keyword evidence="1" id="KW-1133">Transmembrane helix</keyword>
<feature type="transmembrane region" description="Helical" evidence="1">
    <location>
        <begin position="143"/>
        <end position="176"/>
    </location>
</feature>
<evidence type="ECO:0000313" key="3">
    <source>
        <dbReference type="Proteomes" id="UP000326169"/>
    </source>
</evidence>
<comment type="caution">
    <text evidence="2">The sequence shown here is derived from an EMBL/GenBank/DDBJ whole genome shotgun (WGS) entry which is preliminary data.</text>
</comment>
<dbReference type="RefSeq" id="WP_014274506.1">
    <property type="nucleotide sequence ID" value="NZ_BIMW01000115.1"/>
</dbReference>
<reference evidence="2 3" key="1">
    <citation type="journal article" date="2019" name="J Genomics">
        <title>The Draft Genome of a Hydrogen-producing Cyanobacterium, Arthrospira platensis NIES-46.</title>
        <authorList>
            <person name="Suzuki S."/>
            <person name="Yamaguchi H."/>
            <person name="Kawachi M."/>
        </authorList>
    </citation>
    <scope>NUCLEOTIDE SEQUENCE [LARGE SCALE GENOMIC DNA]</scope>
    <source>
        <strain evidence="2 3">NIES-46</strain>
    </source>
</reference>
<dbReference type="PANTHER" id="PTHR43471:SF10">
    <property type="entry name" value="SLL1107 PROTEIN"/>
    <property type="match status" value="1"/>
</dbReference>
<keyword evidence="3" id="KW-1185">Reference proteome</keyword>
<dbReference type="EMBL" id="BIMW01000115">
    <property type="protein sequence ID" value="GCE94963.1"/>
    <property type="molecule type" value="Genomic_DNA"/>
</dbReference>
<feature type="transmembrane region" description="Helical" evidence="1">
    <location>
        <begin position="103"/>
        <end position="123"/>
    </location>
</feature>
<gene>
    <name evidence="2" type="ORF">NIES46_30230</name>
</gene>
<dbReference type="Proteomes" id="UP000326169">
    <property type="component" value="Unassembled WGS sequence"/>
</dbReference>
<name>A0A5M3T5I3_LIMPL</name>
<sequence length="256" mass="27732">MLGRIMAIAKNVFWEVMRARVLYILGIFALLMVAAVELMPQVAASLEDKIVLDLGLAAISLLSLIVAVFVSTTLINQEIEKRTVYLLLSKPVSRPELIIGKHLGLWAVLAVLVVVMTAIYMGVLSLNQIPYPAPSIAISNLLIWIKFGLIGAAGILLGVLTSSLLATLLTFAVYVMGSLSRDLLELGQISDSQTIENVMTAMYVILPDLARLNLKNDAVYADIPDVPILVANAGYGIIYTVLLLALAIAIFSRREL</sequence>
<keyword evidence="1" id="KW-0812">Transmembrane</keyword>
<dbReference type="GeneID" id="301683831"/>